<dbReference type="SUPFAM" id="SSF53098">
    <property type="entry name" value="Ribonuclease H-like"/>
    <property type="match status" value="1"/>
</dbReference>
<dbReference type="Gene3D" id="3.30.420.10">
    <property type="entry name" value="Ribonuclease H-like superfamily/Ribonuclease H"/>
    <property type="match status" value="1"/>
</dbReference>
<dbReference type="GO" id="GO:0004523">
    <property type="term" value="F:RNA-DNA hybrid ribonuclease activity"/>
    <property type="evidence" value="ECO:0007669"/>
    <property type="project" value="InterPro"/>
</dbReference>
<name>A0A484L717_9ASTE</name>
<dbReference type="EMBL" id="OOIL02001115">
    <property type="protein sequence ID" value="VFQ72106.1"/>
    <property type="molecule type" value="Genomic_DNA"/>
</dbReference>
<dbReference type="InterPro" id="IPR044730">
    <property type="entry name" value="RNase_H-like_dom_plant"/>
</dbReference>
<dbReference type="PANTHER" id="PTHR47723">
    <property type="entry name" value="OS05G0353850 PROTEIN"/>
    <property type="match status" value="1"/>
</dbReference>
<dbReference type="InterPro" id="IPR002156">
    <property type="entry name" value="RNaseH_domain"/>
</dbReference>
<dbReference type="Pfam" id="PF13456">
    <property type="entry name" value="RVT_3"/>
    <property type="match status" value="1"/>
</dbReference>
<dbReference type="CDD" id="cd06222">
    <property type="entry name" value="RNase_H_like"/>
    <property type="match status" value="1"/>
</dbReference>
<dbReference type="InterPro" id="IPR036397">
    <property type="entry name" value="RNaseH_sf"/>
</dbReference>
<accession>A0A484L717</accession>
<dbReference type="InterPro" id="IPR053151">
    <property type="entry name" value="RNase_H-like"/>
</dbReference>
<dbReference type="PANTHER" id="PTHR47723:SF19">
    <property type="entry name" value="POLYNUCLEOTIDYL TRANSFERASE, RIBONUCLEASE H-LIKE SUPERFAMILY PROTEIN"/>
    <property type="match status" value="1"/>
</dbReference>
<feature type="domain" description="RNase H type-1" evidence="1">
    <location>
        <begin position="391"/>
        <end position="479"/>
    </location>
</feature>
<reference evidence="2 3" key="1">
    <citation type="submission" date="2018-04" db="EMBL/GenBank/DDBJ databases">
        <authorList>
            <person name="Vogel A."/>
        </authorList>
    </citation>
    <scope>NUCLEOTIDE SEQUENCE [LARGE SCALE GENOMIC DNA]</scope>
</reference>
<evidence type="ECO:0000313" key="3">
    <source>
        <dbReference type="Proteomes" id="UP000595140"/>
    </source>
</evidence>
<dbReference type="AlphaFoldDB" id="A0A484L717"/>
<dbReference type="Proteomes" id="UP000595140">
    <property type="component" value="Unassembled WGS sequence"/>
</dbReference>
<dbReference type="OrthoDB" id="1105397at2759"/>
<keyword evidence="3" id="KW-1185">Reference proteome</keyword>
<dbReference type="InterPro" id="IPR012337">
    <property type="entry name" value="RNaseH-like_sf"/>
</dbReference>
<evidence type="ECO:0000259" key="1">
    <source>
        <dbReference type="Pfam" id="PF13456"/>
    </source>
</evidence>
<evidence type="ECO:0000313" key="2">
    <source>
        <dbReference type="EMBL" id="VFQ72106.1"/>
    </source>
</evidence>
<gene>
    <name evidence="2" type="ORF">CCAM_LOCUS13882</name>
</gene>
<dbReference type="GO" id="GO:0003676">
    <property type="term" value="F:nucleic acid binding"/>
    <property type="evidence" value="ECO:0007669"/>
    <property type="project" value="InterPro"/>
</dbReference>
<protein>
    <recommendedName>
        <fullName evidence="1">RNase H type-1 domain-containing protein</fullName>
    </recommendedName>
</protein>
<organism evidence="2 3">
    <name type="scientific">Cuscuta campestris</name>
    <dbReference type="NCBI Taxonomy" id="132261"/>
    <lineage>
        <taxon>Eukaryota</taxon>
        <taxon>Viridiplantae</taxon>
        <taxon>Streptophyta</taxon>
        <taxon>Embryophyta</taxon>
        <taxon>Tracheophyta</taxon>
        <taxon>Spermatophyta</taxon>
        <taxon>Magnoliopsida</taxon>
        <taxon>eudicotyledons</taxon>
        <taxon>Gunneridae</taxon>
        <taxon>Pentapetalae</taxon>
        <taxon>asterids</taxon>
        <taxon>lamiids</taxon>
        <taxon>Solanales</taxon>
        <taxon>Convolvulaceae</taxon>
        <taxon>Cuscuteae</taxon>
        <taxon>Cuscuta</taxon>
        <taxon>Cuscuta subgen. Grammica</taxon>
        <taxon>Cuscuta sect. Cleistogrammica</taxon>
    </lineage>
</organism>
<sequence>MGYDSCIGRICSGDVAGAVVLGLGGLSDRDRRNNSVDRLRRESRQVEQREFGEIGWGRGLWSIGGWGGCGERELRFVKRDILERKGSAVLERRKRQDCLAKKNSDVSRSEHRRETVCEGRREAAMRDSRHPIVPSRGLRQGDPISPLLFIICAEGLSFLLQNAESRGLLHGIWVARGKNSRGIHWMAWGRMTYPKKFGGMGFRDISAFNVALLGKQGWRFLTNPAALVSQVFKARYFPKTSFLDAKLGHNPSYCWRSILAAQNLLSSGVRRRVGSGLNTTAWGSPWLLDDTNPCLETPITEATENMVVASFIDSNLGGWNISMLEMTLIPRDVHEVEAFQRGWTDAATSLKSGSSVVAVPGAVFQPNTANATTGGEDRSFRAAVNGRLICVQEPLMAEAMACREALLWLKGKRIRAFKLFTDCLQLVTAIEQRDRGPFSSYLGSLIEDCYVLLSSFESASICFIRRSFNSVAHTLARSASTHRSMWDDTPPELTMDLLVN</sequence>
<proteinExistence type="predicted"/>